<proteinExistence type="predicted"/>
<dbReference type="EMBL" id="NFDL01000078">
    <property type="protein sequence ID" value="OTY41037.1"/>
    <property type="molecule type" value="Genomic_DNA"/>
</dbReference>
<comment type="caution">
    <text evidence="1">The sequence shown here is derived from an EMBL/GenBank/DDBJ whole genome shotgun (WGS) entry which is preliminary data.</text>
</comment>
<dbReference type="AlphaFoldDB" id="A0A243B985"/>
<protein>
    <submittedName>
        <fullName evidence="1">Uncharacterized protein</fullName>
    </submittedName>
</protein>
<dbReference type="RefSeq" id="WP_088119936.1">
    <property type="nucleotide sequence ID" value="NZ_NFDL01000078.1"/>
</dbReference>
<evidence type="ECO:0000313" key="2">
    <source>
        <dbReference type="Proteomes" id="UP000195089"/>
    </source>
</evidence>
<sequence>MELTKTEIAVVISMFNVALGEDEFGNYLEKCMSEHSLEQFVETTEQIANNTTINEMREASVSAINKLIHGLLEE</sequence>
<reference evidence="1 2" key="1">
    <citation type="submission" date="2016-10" db="EMBL/GenBank/DDBJ databases">
        <title>Comparative genomics of Bacillus thuringiensis reveals a path to pathogens against multiple invertebrate hosts.</title>
        <authorList>
            <person name="Zheng J."/>
            <person name="Gao Q."/>
            <person name="Liu H."/>
            <person name="Peng D."/>
            <person name="Ruan L."/>
            <person name="Sun M."/>
        </authorList>
    </citation>
    <scope>NUCLEOTIDE SEQUENCE [LARGE SCALE GENOMIC DNA]</scope>
    <source>
        <strain evidence="1">BGSC 4BX1</strain>
    </source>
</reference>
<evidence type="ECO:0000313" key="1">
    <source>
        <dbReference type="EMBL" id="OTY41037.1"/>
    </source>
</evidence>
<organism evidence="1 2">
    <name type="scientific">Bacillus thuringiensis serovar pingluonsis</name>
    <dbReference type="NCBI Taxonomy" id="180881"/>
    <lineage>
        <taxon>Bacteria</taxon>
        <taxon>Bacillati</taxon>
        <taxon>Bacillota</taxon>
        <taxon>Bacilli</taxon>
        <taxon>Bacillales</taxon>
        <taxon>Bacillaceae</taxon>
        <taxon>Bacillus</taxon>
        <taxon>Bacillus cereus group</taxon>
    </lineage>
</organism>
<accession>A0A243B985</accession>
<gene>
    <name evidence="1" type="ORF">BK742_18500</name>
</gene>
<dbReference type="Proteomes" id="UP000195089">
    <property type="component" value="Unassembled WGS sequence"/>
</dbReference>
<name>A0A243B985_BACTU</name>